<dbReference type="KEGG" id="cyn:Cyan7425_0191"/>
<dbReference type="AlphaFoldDB" id="B8HZN7"/>
<dbReference type="HOGENOM" id="CLU_3060735_0_0_3"/>
<protein>
    <submittedName>
        <fullName evidence="1">Uncharacterized protein</fullName>
    </submittedName>
</protein>
<reference evidence="1" key="1">
    <citation type="submission" date="2009-01" db="EMBL/GenBank/DDBJ databases">
        <title>Complete sequence of plasmid2 Cyanothece sp. PCC 7425.</title>
        <authorList>
            <consortium name="US DOE Joint Genome Institute"/>
            <person name="Lucas S."/>
            <person name="Copeland A."/>
            <person name="Lapidus A."/>
            <person name="Glavina del Rio T."/>
            <person name="Dalin E."/>
            <person name="Tice H."/>
            <person name="Bruce D."/>
            <person name="Goodwin L."/>
            <person name="Pitluck S."/>
            <person name="Sims D."/>
            <person name="Meineke L."/>
            <person name="Brettin T."/>
            <person name="Detter J.C."/>
            <person name="Han C."/>
            <person name="Larimer F."/>
            <person name="Land M."/>
            <person name="Hauser L."/>
            <person name="Kyrpides N."/>
            <person name="Ovchinnikova G."/>
            <person name="Liberton M."/>
            <person name="Stoeckel J."/>
            <person name="Banerjee A."/>
            <person name="Singh A."/>
            <person name="Page L."/>
            <person name="Sato H."/>
            <person name="Zhao L."/>
            <person name="Sherman L."/>
            <person name="Pakrasi H."/>
            <person name="Richardson P."/>
        </authorList>
    </citation>
    <scope>NUCLEOTIDE SEQUENCE</scope>
    <source>
        <strain evidence="1">PCC 7425</strain>
        <plasmid evidence="1">pP742502</plasmid>
    </source>
</reference>
<name>B8HZN7_CYAP4</name>
<organism evidence="1">
    <name type="scientific">Cyanothece sp. (strain PCC 7425 / ATCC 29141)</name>
    <dbReference type="NCBI Taxonomy" id="395961"/>
    <lineage>
        <taxon>Bacteria</taxon>
        <taxon>Bacillati</taxon>
        <taxon>Cyanobacteriota</taxon>
        <taxon>Cyanophyceae</taxon>
        <taxon>Gomontiellales</taxon>
        <taxon>Cyanothecaceae</taxon>
        <taxon>Cyanothece</taxon>
    </lineage>
</organism>
<evidence type="ECO:0000313" key="1">
    <source>
        <dbReference type="EMBL" id="ACL47885.1"/>
    </source>
</evidence>
<gene>
    <name evidence="1" type="ordered locus">Cyan7425_0191</name>
</gene>
<sequence length="53" mass="6013">MEIKILIQPMQEEADQWTLIVSRLTPAEFVKTLGQVALTDQSQLAEVDQVYGH</sequence>
<keyword evidence="1" id="KW-0614">Plasmid</keyword>
<accession>B8HZN7</accession>
<geneLocation type="plasmid" evidence="1">
    <name>pP742502</name>
</geneLocation>
<proteinExistence type="predicted"/>
<dbReference type="EMBL" id="CP001346">
    <property type="protein sequence ID" value="ACL47885.1"/>
    <property type="molecule type" value="Genomic_DNA"/>
</dbReference>